<gene>
    <name evidence="1" type="ORF">NCTC11636_00143</name>
</gene>
<evidence type="ECO:0000313" key="1">
    <source>
        <dbReference type="EMBL" id="VEG25648.1"/>
    </source>
</evidence>
<dbReference type="InterPro" id="IPR016024">
    <property type="entry name" value="ARM-type_fold"/>
</dbReference>
<dbReference type="EMBL" id="LR134350">
    <property type="protein sequence ID" value="VEG25648.1"/>
    <property type="molecule type" value="Genomic_DNA"/>
</dbReference>
<keyword evidence="2" id="KW-1185">Reference proteome</keyword>
<dbReference type="Proteomes" id="UP000266895">
    <property type="component" value="Chromosome"/>
</dbReference>
<organism evidence="1 2">
    <name type="scientific">Actinomyces howellii</name>
    <dbReference type="NCBI Taxonomy" id="52771"/>
    <lineage>
        <taxon>Bacteria</taxon>
        <taxon>Bacillati</taxon>
        <taxon>Actinomycetota</taxon>
        <taxon>Actinomycetes</taxon>
        <taxon>Actinomycetales</taxon>
        <taxon>Actinomycetaceae</taxon>
        <taxon>Actinomyces</taxon>
    </lineage>
</organism>
<name>A0A448HD95_9ACTO</name>
<dbReference type="AlphaFoldDB" id="A0A448HD95"/>
<proteinExistence type="predicted"/>
<protein>
    <submittedName>
        <fullName evidence="1">DNA alkylation repair enzyme</fullName>
    </submittedName>
</protein>
<dbReference type="Gene3D" id="1.25.40.290">
    <property type="entry name" value="ARM repeat domains"/>
    <property type="match status" value="1"/>
</dbReference>
<reference evidence="1 2" key="1">
    <citation type="submission" date="2018-12" db="EMBL/GenBank/DDBJ databases">
        <authorList>
            <consortium name="Pathogen Informatics"/>
        </authorList>
    </citation>
    <scope>NUCLEOTIDE SEQUENCE [LARGE SCALE GENOMIC DNA]</scope>
    <source>
        <strain evidence="1 2">NCTC11636</strain>
    </source>
</reference>
<dbReference type="OrthoDB" id="9797162at2"/>
<sequence length="260" mass="28533">MAGRGVRGRVGISARHLSALNTGTTSARTLAEALAIDHTILLLAVLPDADEELRARVAAAQKLGILQRMKSIGAALAERLDAAEVERLASHPSDSVRGWVCFLHAARATAGPAALLDELRCFVDDGHFAVREWVWMAARPTLTSDLDTSIRILAGWTDDRSERVRRFASEALRPRGVWATHIPELKQHPELGEPILNPLCADPSRYVQDSVSNWINDAARTRPEWAVELCGRWASESTDPATARIVKRALRSVDRTATRS</sequence>
<accession>A0A448HD95</accession>
<dbReference type="SUPFAM" id="SSF48371">
    <property type="entry name" value="ARM repeat"/>
    <property type="match status" value="1"/>
</dbReference>
<evidence type="ECO:0000313" key="2">
    <source>
        <dbReference type="Proteomes" id="UP000266895"/>
    </source>
</evidence>
<dbReference type="KEGG" id="ahw:NCTC11636_00143"/>